<protein>
    <submittedName>
        <fullName evidence="1">Uncharacterized protein</fullName>
    </submittedName>
</protein>
<dbReference type="EMBL" id="CP064931">
    <property type="protein sequence ID" value="QPK10933.1"/>
    <property type="molecule type" value="Genomic_DNA"/>
</dbReference>
<dbReference type="Proteomes" id="UP000540266">
    <property type="component" value="Chromosome"/>
</dbReference>
<proteinExistence type="predicted"/>
<reference evidence="1 2" key="1">
    <citation type="submission" date="2020-11" db="EMBL/GenBank/DDBJ databases">
        <title>Indigenous Rhizobia Nodulating Common beans in Western Kenya.</title>
        <authorList>
            <person name="Wekesa C.S."/>
            <person name="Oelmueller R."/>
            <person name="Furch A.C."/>
        </authorList>
    </citation>
    <scope>NUCLEOTIDE SEQUENCE [LARGE SCALE GENOMIC DNA]</scope>
    <source>
        <strain evidence="2">BS3</strain>
    </source>
</reference>
<name>A0A7X6F6P9_9HYPH</name>
<evidence type="ECO:0000313" key="1">
    <source>
        <dbReference type="EMBL" id="QPK10933.1"/>
    </source>
</evidence>
<evidence type="ECO:0000313" key="2">
    <source>
        <dbReference type="Proteomes" id="UP000540266"/>
    </source>
</evidence>
<accession>A0A7X6F6P9</accession>
<dbReference type="AlphaFoldDB" id="A0A7X6F6P9"/>
<dbReference type="RefSeq" id="WP_167860779.1">
    <property type="nucleotide sequence ID" value="NZ_CP064931.1"/>
</dbReference>
<organism evidence="1 2">
    <name type="scientific">Rhizobium phaseoli</name>
    <dbReference type="NCBI Taxonomy" id="396"/>
    <lineage>
        <taxon>Bacteria</taxon>
        <taxon>Pseudomonadati</taxon>
        <taxon>Pseudomonadota</taxon>
        <taxon>Alphaproteobacteria</taxon>
        <taxon>Hyphomicrobiales</taxon>
        <taxon>Rhizobiaceae</taxon>
        <taxon>Rhizobium/Agrobacterium group</taxon>
        <taxon>Rhizobium</taxon>
    </lineage>
</organism>
<gene>
    <name evidence="1" type="ORF">HER27_010530</name>
</gene>
<sequence>MSTIINCAIAFTDVITAKYIGETNKDDHQAVVKLLRAALGNRLPEAQARDLASLLETPPFAKGGVSLSRALFLPFPEPFAASRPV</sequence>